<dbReference type="AlphaFoldDB" id="A0A0U3GMP0"/>
<evidence type="ECO:0000256" key="1">
    <source>
        <dbReference type="ARBA" id="ARBA00022490"/>
    </source>
</evidence>
<proteinExistence type="predicted"/>
<evidence type="ECO:0000313" key="8">
    <source>
        <dbReference type="Proteomes" id="UP000065473"/>
    </source>
</evidence>
<dbReference type="Gene3D" id="3.50.80.10">
    <property type="entry name" value="D-tyrosyl-tRNA(Tyr) deacylase"/>
    <property type="match status" value="1"/>
</dbReference>
<dbReference type="OMA" id="INCYGHP"/>
<reference evidence="7 8" key="1">
    <citation type="submission" date="2015-12" db="EMBL/GenBank/DDBJ databases">
        <title>A stable core within a dynamic pangenome in Sulfolobus acidocaldarius.</title>
        <authorList>
            <person name="Anderson R."/>
            <person name="Kouris A."/>
            <person name="Seward C."/>
            <person name="Campbell K."/>
            <person name="Whitaker R."/>
        </authorList>
    </citation>
    <scope>NUCLEOTIDE SEQUENCE [LARGE SCALE GENOMIC DNA]</scope>
    <source>
        <strain evidence="5 8">GG12-C01-09</strain>
        <strain evidence="6 7">NG05B_CO5_07</strain>
    </source>
</reference>
<feature type="domain" description="Threonyl-tRNA synthetase editing" evidence="4">
    <location>
        <begin position="1"/>
        <end position="134"/>
    </location>
</feature>
<dbReference type="InterPro" id="IPR004154">
    <property type="entry name" value="Anticodon-bd"/>
</dbReference>
<dbReference type="OrthoDB" id="372136at2157"/>
<organism evidence="5 8">
    <name type="scientific">Sulfolobus acidocaldarius</name>
    <dbReference type="NCBI Taxonomy" id="2285"/>
    <lineage>
        <taxon>Archaea</taxon>
        <taxon>Thermoproteota</taxon>
        <taxon>Thermoprotei</taxon>
        <taxon>Sulfolobales</taxon>
        <taxon>Sulfolobaceae</taxon>
        <taxon>Sulfolobus</taxon>
    </lineage>
</organism>
<dbReference type="STRING" id="1435377.SUSAZ_11130"/>
<dbReference type="Proteomes" id="UP000060043">
    <property type="component" value="Chromosome"/>
</dbReference>
<dbReference type="GO" id="GO:0005737">
    <property type="term" value="C:cytoplasm"/>
    <property type="evidence" value="ECO:0007669"/>
    <property type="project" value="InterPro"/>
</dbReference>
<dbReference type="PANTHER" id="PTHR11451">
    <property type="entry name" value="THREONINE-TRNA LIGASE"/>
    <property type="match status" value="1"/>
</dbReference>
<dbReference type="InterPro" id="IPR023509">
    <property type="entry name" value="DTD-like_sf"/>
</dbReference>
<name>A0A0U3GMP0_9CREN</name>
<dbReference type="InterPro" id="IPR015011">
    <property type="entry name" value="Threonyl-tRNA_syn_edit_dom_arc"/>
</dbReference>
<dbReference type="GO" id="GO:0004829">
    <property type="term" value="F:threonine-tRNA ligase activity"/>
    <property type="evidence" value="ECO:0007669"/>
    <property type="project" value="InterPro"/>
</dbReference>
<dbReference type="EMBL" id="CP013695">
    <property type="protein sequence ID" value="ALU32324.1"/>
    <property type="molecule type" value="Genomic_DNA"/>
</dbReference>
<dbReference type="InterPro" id="IPR036621">
    <property type="entry name" value="Anticodon-bd_dom_sf"/>
</dbReference>
<dbReference type="PANTHER" id="PTHR11451:SF44">
    <property type="entry name" value="THREONINE--TRNA LIGASE, CHLOROPLASTIC_MITOCHONDRIAL 2"/>
    <property type="match status" value="1"/>
</dbReference>
<accession>A0A0U3GMP0</accession>
<dbReference type="Pfam" id="PF03129">
    <property type="entry name" value="HGTP_anticodon"/>
    <property type="match status" value="1"/>
</dbReference>
<dbReference type="GO" id="GO:0006435">
    <property type="term" value="P:threonyl-tRNA aminoacylation"/>
    <property type="evidence" value="ECO:0007669"/>
    <property type="project" value="TreeGrafter"/>
</dbReference>
<dbReference type="Proteomes" id="UP000065473">
    <property type="component" value="Chromosome"/>
</dbReference>
<dbReference type="Gene3D" id="3.40.50.800">
    <property type="entry name" value="Anticodon-binding domain"/>
    <property type="match status" value="1"/>
</dbReference>
<keyword evidence="2" id="KW-0648">Protein biosynthesis</keyword>
<gene>
    <name evidence="5" type="ORF">ATY89_06300</name>
    <name evidence="6" type="ORF">ATZ20_09325</name>
</gene>
<keyword evidence="1" id="KW-0963">Cytoplasm</keyword>
<evidence type="ECO:0000259" key="3">
    <source>
        <dbReference type="Pfam" id="PF03129"/>
    </source>
</evidence>
<dbReference type="RefSeq" id="WP_011279144.1">
    <property type="nucleotide sequence ID" value="NZ_BHWZ01000006.1"/>
</dbReference>
<evidence type="ECO:0000259" key="4">
    <source>
        <dbReference type="Pfam" id="PF08915"/>
    </source>
</evidence>
<feature type="domain" description="Anticodon-binding" evidence="3">
    <location>
        <begin position="276"/>
        <end position="361"/>
    </location>
</feature>
<dbReference type="SUPFAM" id="SSF52954">
    <property type="entry name" value="Class II aaRS ABD-related"/>
    <property type="match status" value="1"/>
</dbReference>
<dbReference type="GO" id="GO:0005524">
    <property type="term" value="F:ATP binding"/>
    <property type="evidence" value="ECO:0007669"/>
    <property type="project" value="InterPro"/>
</dbReference>
<dbReference type="GeneID" id="14552873"/>
<dbReference type="GO" id="GO:0016787">
    <property type="term" value="F:hydrolase activity"/>
    <property type="evidence" value="ECO:0007669"/>
    <property type="project" value="UniProtKB-KW"/>
</dbReference>
<evidence type="ECO:0000313" key="5">
    <source>
        <dbReference type="EMBL" id="ALU29592.1"/>
    </source>
</evidence>
<dbReference type="NCBIfam" id="NF011500">
    <property type="entry name" value="PRK14938.1"/>
    <property type="match status" value="1"/>
</dbReference>
<keyword evidence="5" id="KW-0378">Hydrolase</keyword>
<sequence length="387" mass="44570">MIILLIHASKFSFSIKDKAIREPEEPTIPSLEKENVLVAFTTVEKGDDEKIIERAVKEIGKVFSDVKASSIIIYPYAHLSDNLEKPDIAIKILRQLEEETKKVTMEVSRAPFGWYKQFYINCYGHPLSELSKRIRHEEDYEKSEEIKVCEKFGFPSSPHSVFMRNATIEYLKNLVKPNFITEGDGIPEEGEFRIIYSSTQGRRLPCVNEEPKIKVRIKNGVDGIIEKFEDSKNSYVIVNRTKDYVEIDVNLLTYYFLYNASTKAPPMLPLWMNPIQVRILPVKSDYLQDAFKIASYIKARVDVDDINDNLGSKIARAGKEWIPFVVLLGEREVKTGSLTIKLREKNEQRSYTIDELNEEIKRGDPLMLPSTLPLQLSKRSKKNVTLQ</sequence>
<evidence type="ECO:0000313" key="7">
    <source>
        <dbReference type="Proteomes" id="UP000060043"/>
    </source>
</evidence>
<evidence type="ECO:0000313" key="6">
    <source>
        <dbReference type="EMBL" id="ALU32324.1"/>
    </source>
</evidence>
<dbReference type="PaxDb" id="1435377-SUSAZ_11130"/>
<dbReference type="Pfam" id="PF08915">
    <property type="entry name" value="tRNA-Thr_ED"/>
    <property type="match status" value="1"/>
</dbReference>
<dbReference type="GO" id="GO:0008270">
    <property type="term" value="F:zinc ion binding"/>
    <property type="evidence" value="ECO:0007669"/>
    <property type="project" value="InterPro"/>
</dbReference>
<dbReference type="EMBL" id="CP013694">
    <property type="protein sequence ID" value="ALU29592.1"/>
    <property type="molecule type" value="Genomic_DNA"/>
</dbReference>
<evidence type="ECO:0000256" key="2">
    <source>
        <dbReference type="ARBA" id="ARBA00022917"/>
    </source>
</evidence>
<protein>
    <submittedName>
        <fullName evidence="5">Ser-tRNA(Thr) hydrolase</fullName>
    </submittedName>
</protein>